<evidence type="ECO:0000256" key="1">
    <source>
        <dbReference type="SAM" id="SignalP"/>
    </source>
</evidence>
<feature type="signal peptide" evidence="1">
    <location>
        <begin position="1"/>
        <end position="20"/>
    </location>
</feature>
<dbReference type="EMBL" id="BMXF01000001">
    <property type="protein sequence ID" value="GHB60026.1"/>
    <property type="molecule type" value="Genomic_DNA"/>
</dbReference>
<dbReference type="AlphaFoldDB" id="A0A8J3G939"/>
<dbReference type="Proteomes" id="UP000598271">
    <property type="component" value="Unassembled WGS sequence"/>
</dbReference>
<accession>A0A8J3G939</accession>
<comment type="caution">
    <text evidence="2">The sequence shown here is derived from an EMBL/GenBank/DDBJ whole genome shotgun (WGS) entry which is preliminary data.</text>
</comment>
<dbReference type="InterPro" id="IPR011990">
    <property type="entry name" value="TPR-like_helical_dom_sf"/>
</dbReference>
<gene>
    <name evidence="2" type="ORF">GCM10007390_12180</name>
</gene>
<dbReference type="InterPro" id="IPR021314">
    <property type="entry name" value="DUF2911"/>
</dbReference>
<dbReference type="RefSeq" id="WP_189563437.1">
    <property type="nucleotide sequence ID" value="NZ_BMXF01000001.1"/>
</dbReference>
<proteinExistence type="predicted"/>
<sequence length="306" mass="32615">MKKYYLSFALIVAIVATSLAQRTPQPSPAASIMQTVGVTDFTVTYSRPSAKGRTVYGDSTAIVSYGRTWRTGANAATTLQASTDFMFGGKKVPAGTYSLFSIPQGGQWTVILNKDTKASEASYKESGDEVRVMVMPASASEFMESFTIGFSDVTDSTAHLNIGWGPVNVPVPIEVMTTDITMAAMDKAVMEKPEDPNTLQNAAGYMLSKGKNLSQALAMADKAIGLKETFRNVWLKAQILAKMGKVAEAVPLAQKALAMGKTSGDSAFSFMGPQIESGLKRMQAMLPAGAEAASGVMNKMKKGRKN</sequence>
<evidence type="ECO:0000313" key="2">
    <source>
        <dbReference type="EMBL" id="GHB60026.1"/>
    </source>
</evidence>
<keyword evidence="1" id="KW-0732">Signal</keyword>
<dbReference type="SUPFAM" id="SSF48452">
    <property type="entry name" value="TPR-like"/>
    <property type="match status" value="1"/>
</dbReference>
<name>A0A8J3G939_9BACT</name>
<dbReference type="Pfam" id="PF11138">
    <property type="entry name" value="DUF2911"/>
    <property type="match status" value="1"/>
</dbReference>
<protein>
    <recommendedName>
        <fullName evidence="4">DUF2911 domain-containing protein</fullName>
    </recommendedName>
</protein>
<dbReference type="Gene3D" id="1.25.40.10">
    <property type="entry name" value="Tetratricopeptide repeat domain"/>
    <property type="match status" value="1"/>
</dbReference>
<keyword evidence="3" id="KW-1185">Reference proteome</keyword>
<feature type="chain" id="PRO_5035197221" description="DUF2911 domain-containing protein" evidence="1">
    <location>
        <begin position="21"/>
        <end position="306"/>
    </location>
</feature>
<organism evidence="2 3">
    <name type="scientific">Persicitalea jodogahamensis</name>
    <dbReference type="NCBI Taxonomy" id="402147"/>
    <lineage>
        <taxon>Bacteria</taxon>
        <taxon>Pseudomonadati</taxon>
        <taxon>Bacteroidota</taxon>
        <taxon>Cytophagia</taxon>
        <taxon>Cytophagales</taxon>
        <taxon>Spirosomataceae</taxon>
        <taxon>Persicitalea</taxon>
    </lineage>
</organism>
<evidence type="ECO:0000313" key="3">
    <source>
        <dbReference type="Proteomes" id="UP000598271"/>
    </source>
</evidence>
<reference evidence="2 3" key="1">
    <citation type="journal article" date="2014" name="Int. J. Syst. Evol. Microbiol.">
        <title>Complete genome sequence of Corynebacterium casei LMG S-19264T (=DSM 44701T), isolated from a smear-ripened cheese.</title>
        <authorList>
            <consortium name="US DOE Joint Genome Institute (JGI-PGF)"/>
            <person name="Walter F."/>
            <person name="Albersmeier A."/>
            <person name="Kalinowski J."/>
            <person name="Ruckert C."/>
        </authorList>
    </citation>
    <scope>NUCLEOTIDE SEQUENCE [LARGE SCALE GENOMIC DNA]</scope>
    <source>
        <strain evidence="2 3">KCTC 12866</strain>
    </source>
</reference>
<evidence type="ECO:0008006" key="4">
    <source>
        <dbReference type="Google" id="ProtNLM"/>
    </source>
</evidence>